<sequence>MYHPGKVTSIADGGSDVVGVALNHSVLSDQNHSVEQVAFAMERVNLHPVVDDRLSVTHGRQRQGSHSNPYDGDYEDFDPMDPYPTSVVDNGSIVTSRLSYQKFSAVAVVEQGVQTFEWESLEKKFDVPAPMLIPTPPSKIIETAEGSTMTCLTPVELSTILPTAEPHDENYGYNVGGISSSVTHTSHRTVNTETAQESGTYKIEQLGDQCADIGANERSNSITGNSFCIDSIPSNEFSMDPVLPNVLMQQMMGSTASSQYSASPASYSAAPYSEQFTDPLMMSSCMQVSPDHVSPVTGNDILMLLLPHIISKVRNVSNQKTLTQQFDVRSIIQAANRFIYISKLVSLTNLLFPLPNYGLNIYNHSVIRLLQPEKHSLQDLGNCDLFGDLPTVNPVVLNNSNHLTSFESIQLKNMESDSSQTQKDRLAQD</sequence>
<dbReference type="EMBL" id="UYYF01004346">
    <property type="protein sequence ID" value="VDN02810.1"/>
    <property type="molecule type" value="Genomic_DNA"/>
</dbReference>
<reference evidence="4" key="1">
    <citation type="submission" date="2017-02" db="UniProtKB">
        <authorList>
            <consortium name="WormBaseParasite"/>
        </authorList>
    </citation>
    <scope>IDENTIFICATION</scope>
</reference>
<dbReference type="OrthoDB" id="10585352at2759"/>
<gene>
    <name evidence="2" type="ORF">TCLT_LOCUS5551</name>
</gene>
<organism evidence="4">
    <name type="scientific">Thelazia callipaeda</name>
    <name type="common">Oriental eyeworm</name>
    <name type="synonym">Parasitic nematode</name>
    <dbReference type="NCBI Taxonomy" id="103827"/>
    <lineage>
        <taxon>Eukaryota</taxon>
        <taxon>Metazoa</taxon>
        <taxon>Ecdysozoa</taxon>
        <taxon>Nematoda</taxon>
        <taxon>Chromadorea</taxon>
        <taxon>Rhabditida</taxon>
        <taxon>Spirurina</taxon>
        <taxon>Spiruromorpha</taxon>
        <taxon>Thelazioidea</taxon>
        <taxon>Thelaziidae</taxon>
        <taxon>Thelazia</taxon>
    </lineage>
</organism>
<reference evidence="2 3" key="2">
    <citation type="submission" date="2018-11" db="EMBL/GenBank/DDBJ databases">
        <authorList>
            <consortium name="Pathogen Informatics"/>
        </authorList>
    </citation>
    <scope>NUCLEOTIDE SEQUENCE [LARGE SCALE GENOMIC DNA]</scope>
</reference>
<feature type="region of interest" description="Disordered" evidence="1">
    <location>
        <begin position="54"/>
        <end position="75"/>
    </location>
</feature>
<name>A0A0N5CYN2_THECL</name>
<evidence type="ECO:0000313" key="3">
    <source>
        <dbReference type="Proteomes" id="UP000276776"/>
    </source>
</evidence>
<protein>
    <submittedName>
        <fullName evidence="4">Protein LNK1</fullName>
    </submittedName>
</protein>
<dbReference type="Proteomes" id="UP000276776">
    <property type="component" value="Unassembled WGS sequence"/>
</dbReference>
<evidence type="ECO:0000256" key="1">
    <source>
        <dbReference type="SAM" id="MobiDB-lite"/>
    </source>
</evidence>
<evidence type="ECO:0000313" key="4">
    <source>
        <dbReference type="WBParaSite" id="TCLT_0000556201-mRNA-1"/>
    </source>
</evidence>
<dbReference type="AlphaFoldDB" id="A0A0N5CYN2"/>
<dbReference type="WBParaSite" id="TCLT_0000556201-mRNA-1">
    <property type="protein sequence ID" value="TCLT_0000556201-mRNA-1"/>
    <property type="gene ID" value="TCLT_0000556201"/>
</dbReference>
<accession>A0A0N5CYN2</accession>
<dbReference type="OMA" id="FEWESLE"/>
<proteinExistence type="predicted"/>
<dbReference type="STRING" id="103827.A0A0N5CYN2"/>
<evidence type="ECO:0000313" key="2">
    <source>
        <dbReference type="EMBL" id="VDN02810.1"/>
    </source>
</evidence>
<keyword evidence="3" id="KW-1185">Reference proteome</keyword>